<protein>
    <submittedName>
        <fullName evidence="2">Uncharacterized protein</fullName>
    </submittedName>
</protein>
<evidence type="ECO:0000313" key="2">
    <source>
        <dbReference type="EMBL" id="CAL8090417.1"/>
    </source>
</evidence>
<evidence type="ECO:0000256" key="1">
    <source>
        <dbReference type="SAM" id="MobiDB-lite"/>
    </source>
</evidence>
<sequence length="90" mass="10337">MLFSSLQYGREELVINYGDLMNTSEWNDGLKTKEEETGITTGDFPHHTGAEKVDKKSLANGNSRDDGDENTQDDDYSGWRHTDWMQYKKS</sequence>
<feature type="compositionally biased region" description="Basic and acidic residues" evidence="1">
    <location>
        <begin position="44"/>
        <end position="57"/>
    </location>
</feature>
<feature type="region of interest" description="Disordered" evidence="1">
    <location>
        <begin position="23"/>
        <end position="90"/>
    </location>
</feature>
<organism evidence="2 3">
    <name type="scientific">Orchesella dallaii</name>
    <dbReference type="NCBI Taxonomy" id="48710"/>
    <lineage>
        <taxon>Eukaryota</taxon>
        <taxon>Metazoa</taxon>
        <taxon>Ecdysozoa</taxon>
        <taxon>Arthropoda</taxon>
        <taxon>Hexapoda</taxon>
        <taxon>Collembola</taxon>
        <taxon>Entomobryomorpha</taxon>
        <taxon>Entomobryoidea</taxon>
        <taxon>Orchesellidae</taxon>
        <taxon>Orchesellinae</taxon>
        <taxon>Orchesella</taxon>
    </lineage>
</organism>
<evidence type="ECO:0000313" key="3">
    <source>
        <dbReference type="Proteomes" id="UP001642540"/>
    </source>
</evidence>
<dbReference type="Proteomes" id="UP001642540">
    <property type="component" value="Unassembled WGS sequence"/>
</dbReference>
<feature type="compositionally biased region" description="Acidic residues" evidence="1">
    <location>
        <begin position="66"/>
        <end position="76"/>
    </location>
</feature>
<name>A0ABP1Q5R6_9HEXA</name>
<reference evidence="2 3" key="1">
    <citation type="submission" date="2024-08" db="EMBL/GenBank/DDBJ databases">
        <authorList>
            <person name="Cucini C."/>
            <person name="Frati F."/>
        </authorList>
    </citation>
    <scope>NUCLEOTIDE SEQUENCE [LARGE SCALE GENOMIC DNA]</scope>
</reference>
<keyword evidence="3" id="KW-1185">Reference proteome</keyword>
<accession>A0ABP1Q5R6</accession>
<proteinExistence type="predicted"/>
<gene>
    <name evidence="2" type="ORF">ODALV1_LOCUS7637</name>
</gene>
<dbReference type="EMBL" id="CAXLJM020000024">
    <property type="protein sequence ID" value="CAL8090417.1"/>
    <property type="molecule type" value="Genomic_DNA"/>
</dbReference>
<comment type="caution">
    <text evidence="2">The sequence shown here is derived from an EMBL/GenBank/DDBJ whole genome shotgun (WGS) entry which is preliminary data.</text>
</comment>